<sequence>MDANLEEQSGQLLEALKEADAAQSQAPDPQTVEIRSPRENGVGGIDCELCHPVYGFIPFTSRERGDNELVRVVYERLRAGEAGPIAPYAGGRYVPPEVTMRQARLALLSAGLLSQVNQALAGMAGDEGEAARIEWDYSSVMRRDKPFVQGIGAMLGLTPAQIDDLFIAAAAIE</sequence>
<dbReference type="RefSeq" id="WP_138410725.1">
    <property type="nucleotide sequence ID" value="NZ_QLAG01000002.1"/>
</dbReference>
<dbReference type="AlphaFoldDB" id="A0A5R9QII0"/>
<dbReference type="EMBL" id="QLAG01000002">
    <property type="protein sequence ID" value="TLX65057.1"/>
    <property type="molecule type" value="Genomic_DNA"/>
</dbReference>
<protein>
    <submittedName>
        <fullName evidence="2">Uncharacterized protein</fullName>
    </submittedName>
</protein>
<feature type="compositionally biased region" description="Low complexity" evidence="1">
    <location>
        <begin position="21"/>
        <end position="30"/>
    </location>
</feature>
<feature type="region of interest" description="Disordered" evidence="1">
    <location>
        <begin position="17"/>
        <end position="38"/>
    </location>
</feature>
<comment type="caution">
    <text evidence="2">The sequence shown here is derived from an EMBL/GenBank/DDBJ whole genome shotgun (WGS) entry which is preliminary data.</text>
</comment>
<dbReference type="Proteomes" id="UP000306753">
    <property type="component" value="Unassembled WGS sequence"/>
</dbReference>
<evidence type="ECO:0000256" key="1">
    <source>
        <dbReference type="SAM" id="MobiDB-lite"/>
    </source>
</evidence>
<gene>
    <name evidence="2" type="ORF">DN820_01720</name>
</gene>
<proteinExistence type="predicted"/>
<evidence type="ECO:0000313" key="2">
    <source>
        <dbReference type="EMBL" id="TLX65057.1"/>
    </source>
</evidence>
<evidence type="ECO:0000313" key="3">
    <source>
        <dbReference type="Proteomes" id="UP000306753"/>
    </source>
</evidence>
<name>A0A5R9QII0_9GAMM</name>
<organism evidence="2 3">
    <name type="scientific">Stutzerimonas nosocomialis</name>
    <dbReference type="NCBI Taxonomy" id="1056496"/>
    <lineage>
        <taxon>Bacteria</taxon>
        <taxon>Pseudomonadati</taxon>
        <taxon>Pseudomonadota</taxon>
        <taxon>Gammaproteobacteria</taxon>
        <taxon>Pseudomonadales</taxon>
        <taxon>Pseudomonadaceae</taxon>
        <taxon>Stutzerimonas</taxon>
    </lineage>
</organism>
<accession>A0A5R9QII0</accession>
<reference evidence="2 3" key="1">
    <citation type="journal article" date="2017" name="Eur. J. Clin. Microbiol. Infect. Dis.">
        <title>Uncommonly isolated clinical Pseudomonas: identification and phylogenetic assignation.</title>
        <authorList>
            <person name="Mulet M."/>
            <person name="Gomila M."/>
            <person name="Ramirez A."/>
            <person name="Cardew S."/>
            <person name="Moore E.R."/>
            <person name="Lalucat J."/>
            <person name="Garcia-Valdes E."/>
        </authorList>
    </citation>
    <scope>NUCLEOTIDE SEQUENCE [LARGE SCALE GENOMIC DNA]</scope>
    <source>
        <strain evidence="2 3">SD129</strain>
    </source>
</reference>
<keyword evidence="3" id="KW-1185">Reference proteome</keyword>